<protein>
    <submittedName>
        <fullName evidence="1">Uncharacterized protein</fullName>
    </submittedName>
</protein>
<reference evidence="1" key="1">
    <citation type="submission" date="2013-07" db="EMBL/GenBank/DDBJ databases">
        <title>The genome of an arbuscular mycorrhizal fungus provides insights into the evolution of the oldest plant symbiosis.</title>
        <authorList>
            <consortium name="DOE Joint Genome Institute"/>
            <person name="Tisserant E."/>
            <person name="Malbreil M."/>
            <person name="Kuo A."/>
            <person name="Kohler A."/>
            <person name="Symeonidi A."/>
            <person name="Balestrini R."/>
            <person name="Charron P."/>
            <person name="Duensing N."/>
            <person name="Frei-dit-Frey N."/>
            <person name="Gianinazzi-Pearson V."/>
            <person name="Gilbert B."/>
            <person name="Handa Y."/>
            <person name="Hijri M."/>
            <person name="Kaul R."/>
            <person name="Kawaguchi M."/>
            <person name="Krajinski F."/>
            <person name="Lammers P."/>
            <person name="Lapierre D."/>
            <person name="Masclaux F.G."/>
            <person name="Murat C."/>
            <person name="Morin E."/>
            <person name="Ndikumana S."/>
            <person name="Pagni M."/>
            <person name="Petitpierre D."/>
            <person name="Requena N."/>
            <person name="Rosikiewicz P."/>
            <person name="Riley R."/>
            <person name="Saito K."/>
            <person name="San Clemente H."/>
            <person name="Shapiro H."/>
            <person name="van Tuinen D."/>
            <person name="Becard G."/>
            <person name="Bonfante P."/>
            <person name="Paszkowski U."/>
            <person name="Shachar-Hill Y."/>
            <person name="Young J.P."/>
            <person name="Sanders I.R."/>
            <person name="Henrissat B."/>
            <person name="Rensing S.A."/>
            <person name="Grigoriev I.V."/>
            <person name="Corradi N."/>
            <person name="Roux C."/>
            <person name="Martin F."/>
        </authorList>
    </citation>
    <scope>NUCLEOTIDE SEQUENCE</scope>
    <source>
        <strain evidence="1">DAOM 197198</strain>
    </source>
</reference>
<dbReference type="HOGENOM" id="CLU_135174_0_0_1"/>
<dbReference type="AlphaFoldDB" id="U9T074"/>
<proteinExistence type="predicted"/>
<gene>
    <name evidence="1" type="ORF">GLOINDRAFT_9223</name>
</gene>
<name>U9T074_RHIID</name>
<dbReference type="EMBL" id="KI297742">
    <property type="protein sequence ID" value="ERZ99717.1"/>
    <property type="molecule type" value="Genomic_DNA"/>
</dbReference>
<sequence length="104" mass="11822">MDVTEFLHIDDNLKGGEGLTDEEIVSMVKSKNTKVAEPETEESFEVISTKEALGHLDDLVLFFEYSSDTSINPELLNVLKKLRRQVLTLYINNTKKTTLDSFIQ</sequence>
<accession>U9T074</accession>
<evidence type="ECO:0000313" key="1">
    <source>
        <dbReference type="EMBL" id="ERZ99717.1"/>
    </source>
</evidence>
<organism evidence="1">
    <name type="scientific">Rhizophagus irregularis (strain DAOM 181602 / DAOM 197198 / MUCL 43194)</name>
    <name type="common">Arbuscular mycorrhizal fungus</name>
    <name type="synonym">Glomus intraradices</name>
    <dbReference type="NCBI Taxonomy" id="747089"/>
    <lineage>
        <taxon>Eukaryota</taxon>
        <taxon>Fungi</taxon>
        <taxon>Fungi incertae sedis</taxon>
        <taxon>Mucoromycota</taxon>
        <taxon>Glomeromycotina</taxon>
        <taxon>Glomeromycetes</taxon>
        <taxon>Glomerales</taxon>
        <taxon>Glomeraceae</taxon>
        <taxon>Rhizophagus</taxon>
    </lineage>
</organism>